<organism evidence="3 4">
    <name type="scientific">Paenibacillus soyae</name>
    <dbReference type="NCBI Taxonomy" id="2969249"/>
    <lineage>
        <taxon>Bacteria</taxon>
        <taxon>Bacillati</taxon>
        <taxon>Bacillota</taxon>
        <taxon>Bacilli</taxon>
        <taxon>Bacillales</taxon>
        <taxon>Paenibacillaceae</taxon>
        <taxon>Paenibacillus</taxon>
    </lineage>
</organism>
<name>A0A9X2MSD3_9BACL</name>
<evidence type="ECO:0000256" key="1">
    <source>
        <dbReference type="SAM" id="SignalP"/>
    </source>
</evidence>
<evidence type="ECO:0000259" key="2">
    <source>
        <dbReference type="Pfam" id="PF07833"/>
    </source>
</evidence>
<dbReference type="Gene3D" id="3.30.457.10">
    <property type="entry name" value="Copper amine oxidase-like, N-terminal domain"/>
    <property type="match status" value="1"/>
</dbReference>
<dbReference type="Proteomes" id="UP001141950">
    <property type="component" value="Unassembled WGS sequence"/>
</dbReference>
<reference evidence="3" key="1">
    <citation type="submission" date="2022-08" db="EMBL/GenBank/DDBJ databases">
        <title>The genomic sequence of strain Paenibacillus sp. SCIV0701.</title>
        <authorList>
            <person name="Zhao H."/>
        </authorList>
    </citation>
    <scope>NUCLEOTIDE SEQUENCE</scope>
    <source>
        <strain evidence="3">SCIV0701</strain>
    </source>
</reference>
<dbReference type="RefSeq" id="WP_257447967.1">
    <property type="nucleotide sequence ID" value="NZ_JANIPJ010000011.1"/>
</dbReference>
<proteinExistence type="predicted"/>
<comment type="caution">
    <text evidence="3">The sequence shown here is derived from an EMBL/GenBank/DDBJ whole genome shotgun (WGS) entry which is preliminary data.</text>
</comment>
<accession>A0A9X2MSD3</accession>
<feature type="signal peptide" evidence="1">
    <location>
        <begin position="1"/>
        <end position="28"/>
    </location>
</feature>
<protein>
    <submittedName>
        <fullName evidence="3">Copper amine oxidase N-terminal domain-containing protein</fullName>
    </submittedName>
</protein>
<evidence type="ECO:0000313" key="4">
    <source>
        <dbReference type="Proteomes" id="UP001141950"/>
    </source>
</evidence>
<dbReference type="Pfam" id="PF07833">
    <property type="entry name" value="Cu_amine_oxidN1"/>
    <property type="match status" value="1"/>
</dbReference>
<gene>
    <name evidence="3" type="ORF">NQZ67_16525</name>
</gene>
<evidence type="ECO:0000313" key="3">
    <source>
        <dbReference type="EMBL" id="MCR2805495.1"/>
    </source>
</evidence>
<dbReference type="AlphaFoldDB" id="A0A9X2MSD3"/>
<sequence>MSNKMGKTLLGTLSVTVLSLTSATAIYANTNGGSLPGSIQPIKAEVGQEQLEPAAHYMSVKGTVEAINDHGQNKDMQLVTVKTADGATTHLVVSEQTYLLDELKVGAEIIGFYDANLPVIMIYPPQYSAVAIAEVDNGRNVKVDQFDENLISADGTLKLNVADATEIIHTDGTAYDGELAGQDLIVVYGPSTRSIPAQTTPEQIVVLPEQGEQDVDQAAFASVTGTIQEIAEPEQEDASYQQFITVETQEGETIHLTISEQAYVDEKLAVGAEIIAFYDANAPMLMIYPPRYDVEAVALVKDDRSVMVDRFDETLLNSDGSLKLNVTDETKVVTQDGAAFEGDLTDRKLFVEYQAVQLSYPGQTTPTRIVVLNERETADESGVIIKDLNNLEEKPWLVNGQSVEAPSAYANEEGTVMVPLRAIAEALGYELTWEAETRTVRVGPVISLQIGEDYYVYAKMAPIELGTAPVLSDGVTYVPISFFKQVIRAEEVRIDAEQIAIRE</sequence>
<dbReference type="EMBL" id="JANIPJ010000011">
    <property type="protein sequence ID" value="MCR2805495.1"/>
    <property type="molecule type" value="Genomic_DNA"/>
</dbReference>
<feature type="chain" id="PRO_5040806153" evidence="1">
    <location>
        <begin position="29"/>
        <end position="503"/>
    </location>
</feature>
<dbReference type="InterPro" id="IPR036582">
    <property type="entry name" value="Mao_N_sf"/>
</dbReference>
<keyword evidence="4" id="KW-1185">Reference proteome</keyword>
<dbReference type="InterPro" id="IPR012854">
    <property type="entry name" value="Cu_amine_oxidase-like_N"/>
</dbReference>
<keyword evidence="1" id="KW-0732">Signal</keyword>
<dbReference type="SUPFAM" id="SSF55383">
    <property type="entry name" value="Copper amine oxidase, domain N"/>
    <property type="match status" value="1"/>
</dbReference>
<feature type="domain" description="Copper amine oxidase-like N-terminal" evidence="2">
    <location>
        <begin position="398"/>
        <end position="490"/>
    </location>
</feature>